<dbReference type="InterPro" id="IPR020627">
    <property type="entry name" value="KhpA"/>
</dbReference>
<dbReference type="EMBL" id="CP002630">
    <property type="protein sequence ID" value="AEB12256.1"/>
    <property type="molecule type" value="Genomic_DNA"/>
</dbReference>
<keyword evidence="3" id="KW-0961">Cell wall biogenesis/degradation</keyword>
<reference evidence="4 5" key="1">
    <citation type="journal article" date="2012" name="Stand. Genomic Sci.">
        <title>Complete genome sequence of the aerobic, heterotroph Marinithermus hydrothermalis type strain (T1(T)) from a deep-sea hydrothermal vent chimney.</title>
        <authorList>
            <person name="Copeland A."/>
            <person name="Gu W."/>
            <person name="Yasawong M."/>
            <person name="Lapidus A."/>
            <person name="Lucas S."/>
            <person name="Deshpande S."/>
            <person name="Pagani I."/>
            <person name="Tapia R."/>
            <person name="Cheng J.F."/>
            <person name="Goodwin L.A."/>
            <person name="Pitluck S."/>
            <person name="Liolios K."/>
            <person name="Ivanova N."/>
            <person name="Mavromatis K."/>
            <person name="Mikhailova N."/>
            <person name="Pati A."/>
            <person name="Chen A."/>
            <person name="Palaniappan K."/>
            <person name="Land M."/>
            <person name="Pan C."/>
            <person name="Brambilla E.M."/>
            <person name="Rohde M."/>
            <person name="Tindall B.J."/>
            <person name="Sikorski J."/>
            <person name="Goker M."/>
            <person name="Detter J.C."/>
            <person name="Bristow J."/>
            <person name="Eisen J.A."/>
            <person name="Markowitz V."/>
            <person name="Hugenholtz P."/>
            <person name="Kyrpides N.C."/>
            <person name="Klenk H.P."/>
            <person name="Woyke T."/>
        </authorList>
    </citation>
    <scope>NUCLEOTIDE SEQUENCE [LARGE SCALE GENOMIC DNA]</scope>
    <source>
        <strain evidence="5">DSM 14884 / JCM 11576 / T1</strain>
    </source>
</reference>
<dbReference type="GO" id="GO:0003723">
    <property type="term" value="F:RNA binding"/>
    <property type="evidence" value="ECO:0007669"/>
    <property type="project" value="UniProtKB-UniRule"/>
</dbReference>
<evidence type="ECO:0000256" key="2">
    <source>
        <dbReference type="ARBA" id="ARBA00022884"/>
    </source>
</evidence>
<accession>F2NPH5</accession>
<dbReference type="HAMAP" id="MF_00088">
    <property type="entry name" value="KhpA"/>
    <property type="match status" value="1"/>
</dbReference>
<name>F2NPH5_MARHT</name>
<dbReference type="STRING" id="869210.Marky_1521"/>
<dbReference type="Proteomes" id="UP000007030">
    <property type="component" value="Chromosome"/>
</dbReference>
<comment type="subcellular location">
    <subcellularLocation>
        <location evidence="3">Cytoplasm</location>
    </subcellularLocation>
</comment>
<dbReference type="GO" id="GO:0009252">
    <property type="term" value="P:peptidoglycan biosynthetic process"/>
    <property type="evidence" value="ECO:0007669"/>
    <property type="project" value="UniProtKB-UniRule"/>
</dbReference>
<dbReference type="OrthoDB" id="9812389at2"/>
<comment type="function">
    <text evidence="3">A probable RNA chaperone. Forms a complex with KhpB which binds to cellular RNA and controls its expression. Plays a role in peptidoglycan (PG) homeostasis and cell length regulation.</text>
</comment>
<dbReference type="PANTHER" id="PTHR34654">
    <property type="entry name" value="UPF0109 PROTEIN SCO5592"/>
    <property type="match status" value="1"/>
</dbReference>
<dbReference type="PROSITE" id="PS50084">
    <property type="entry name" value="KH_TYPE_1"/>
    <property type="match status" value="1"/>
</dbReference>
<sequence length="72" mass="8055">MREVVEYLAKAVVDTPGAVRVTEKRGPRGTVYYVEVAPEEKGRLIGRKGRVIESIRTIVRAFARGRASVEVR</sequence>
<dbReference type="eggNOG" id="COG1837">
    <property type="taxonomic scope" value="Bacteria"/>
</dbReference>
<organism evidence="4 5">
    <name type="scientific">Marinithermus hydrothermalis (strain DSM 14884 / JCM 11576 / T1)</name>
    <dbReference type="NCBI Taxonomy" id="869210"/>
    <lineage>
        <taxon>Bacteria</taxon>
        <taxon>Thermotogati</taxon>
        <taxon>Deinococcota</taxon>
        <taxon>Deinococci</taxon>
        <taxon>Thermales</taxon>
        <taxon>Thermaceae</taxon>
        <taxon>Marinithermus</taxon>
    </lineage>
</organism>
<dbReference type="InterPro" id="IPR015946">
    <property type="entry name" value="KH_dom-like_a/b"/>
</dbReference>
<comment type="subunit">
    <text evidence="3">Forms a complex with KhpB.</text>
</comment>
<proteinExistence type="inferred from homology"/>
<protein>
    <recommendedName>
        <fullName evidence="3">RNA-binding protein KhpA</fullName>
    </recommendedName>
    <alternativeName>
        <fullName evidence="3">KH-domain protein A</fullName>
    </alternativeName>
</protein>
<evidence type="ECO:0000256" key="3">
    <source>
        <dbReference type="HAMAP-Rule" id="MF_00088"/>
    </source>
</evidence>
<dbReference type="GO" id="GO:0071555">
    <property type="term" value="P:cell wall organization"/>
    <property type="evidence" value="ECO:0007669"/>
    <property type="project" value="UniProtKB-KW"/>
</dbReference>
<keyword evidence="3" id="KW-0143">Chaperone</keyword>
<keyword evidence="2 3" id="KW-0694">RNA-binding</keyword>
<keyword evidence="1 3" id="KW-0963">Cytoplasm</keyword>
<keyword evidence="5" id="KW-1185">Reference proteome</keyword>
<dbReference type="CDD" id="cd22533">
    <property type="entry name" value="KH-II_YlqC-like"/>
    <property type="match status" value="1"/>
</dbReference>
<evidence type="ECO:0000313" key="4">
    <source>
        <dbReference type="EMBL" id="AEB12256.1"/>
    </source>
</evidence>
<comment type="similarity">
    <text evidence="3">Belongs to the KhpA RNA-binding protein family.</text>
</comment>
<keyword evidence="3" id="KW-0133">Cell shape</keyword>
<dbReference type="RefSeq" id="WP_013704303.1">
    <property type="nucleotide sequence ID" value="NC_015387.1"/>
</dbReference>
<dbReference type="SUPFAM" id="SSF54814">
    <property type="entry name" value="Prokaryotic type KH domain (KH-domain type II)"/>
    <property type="match status" value="1"/>
</dbReference>
<evidence type="ECO:0000256" key="1">
    <source>
        <dbReference type="ARBA" id="ARBA00022490"/>
    </source>
</evidence>
<dbReference type="HOGENOM" id="CLU_132074_1_1_0"/>
<dbReference type="GO" id="GO:0008360">
    <property type="term" value="P:regulation of cell shape"/>
    <property type="evidence" value="ECO:0007669"/>
    <property type="project" value="UniProtKB-KW"/>
</dbReference>
<dbReference type="KEGG" id="mhd:Marky_1521"/>
<dbReference type="Gene3D" id="3.30.300.20">
    <property type="match status" value="1"/>
</dbReference>
<dbReference type="Pfam" id="PF13083">
    <property type="entry name" value="KH_KhpA-B"/>
    <property type="match status" value="1"/>
</dbReference>
<dbReference type="GO" id="GO:0005737">
    <property type="term" value="C:cytoplasm"/>
    <property type="evidence" value="ECO:0007669"/>
    <property type="project" value="UniProtKB-SubCell"/>
</dbReference>
<evidence type="ECO:0000313" key="5">
    <source>
        <dbReference type="Proteomes" id="UP000007030"/>
    </source>
</evidence>
<dbReference type="PANTHER" id="PTHR34654:SF1">
    <property type="entry name" value="RNA-BINDING PROTEIN KHPA"/>
    <property type="match status" value="1"/>
</dbReference>
<dbReference type="InterPro" id="IPR009019">
    <property type="entry name" value="KH_sf_prok-type"/>
</dbReference>
<dbReference type="AlphaFoldDB" id="F2NPH5"/>
<gene>
    <name evidence="3" type="primary">khpA</name>
    <name evidence="4" type="ordered locus">Marky_1521</name>
</gene>